<keyword evidence="2" id="KW-0325">Glycoprotein</keyword>
<evidence type="ECO:0000256" key="2">
    <source>
        <dbReference type="ARBA" id="ARBA00023180"/>
    </source>
</evidence>
<proteinExistence type="predicted"/>
<dbReference type="GO" id="GO:0046872">
    <property type="term" value="F:metal ion binding"/>
    <property type="evidence" value="ECO:0007669"/>
    <property type="project" value="UniProtKB-KW"/>
</dbReference>
<evidence type="ECO:0000256" key="4">
    <source>
        <dbReference type="SAM" id="SignalP"/>
    </source>
</evidence>
<dbReference type="NCBIfam" id="TIGR04183">
    <property type="entry name" value="Por_Secre_tail"/>
    <property type="match status" value="1"/>
</dbReference>
<sequence length="542" mass="59617">MLKALQLITITTALLLTHLTLAQQPAFPGAEGGGMYTTGGRGGNVYFVTSLDDTSTGNLTTREGTLRWCLAQTGPRTIIFKVAGIIALNSALKIPANTTIAGQTAPGDGICLKNYSTTLSGDNIIIRYMRFRMGDEKAYEGDALWGRNLSNIIIDHCSLSWSTDECGSFYDNTNFTLQWCILSESLRNSVHVKEAHGYGGIWGGKTATFHHNLLAHHDSRNPRMCGSRFSGQPELELVDFRNNVIYNWGGNSGYAGEGGSYNFVNNYYKPSSYSSNPTRIFQPNAYNDVWGTFYVNGNYMHSSTTVTNDNWVGIHPNPTTKSKEELKSLTEFTVPYVTTHTAQEAYNLVLNHCGASKRRDATDKRVINEVTNGLAPMRATLGTTRGGLIDTQSDVGGWDTYSYQASDVPTDTDKDGMPDEWEQANGLDANNASDRNTTAASGYTYLEEYLNDAAKPTSSASTKNRTMLTHYQTNDAKSLVLTSENSIANVTIINLQGRMMLQQSANNNEVTVDIQKLNQGLHLVQITFSNGQTMTQKFLKTR</sequence>
<comment type="caution">
    <text evidence="6">The sequence shown here is derived from an EMBL/GenBank/DDBJ whole genome shotgun (WGS) entry which is preliminary data.</text>
</comment>
<dbReference type="InterPro" id="IPR002022">
    <property type="entry name" value="Pec_lyase"/>
</dbReference>
<dbReference type="EMBL" id="QKZK01000023">
    <property type="protein sequence ID" value="PZX13698.1"/>
    <property type="molecule type" value="Genomic_DNA"/>
</dbReference>
<dbReference type="SUPFAM" id="SSF51126">
    <property type="entry name" value="Pectin lyase-like"/>
    <property type="match status" value="1"/>
</dbReference>
<feature type="domain" description="Pectate lyase" evidence="5">
    <location>
        <begin position="65"/>
        <end position="274"/>
    </location>
</feature>
<dbReference type="PANTHER" id="PTHR42970:SF1">
    <property type="entry name" value="PECTATE LYASE C-RELATED"/>
    <property type="match status" value="1"/>
</dbReference>
<dbReference type="AlphaFoldDB" id="A0A2W7N0P6"/>
<keyword evidence="1" id="KW-0479">Metal-binding</keyword>
<keyword evidence="4" id="KW-0732">Signal</keyword>
<dbReference type="InterPro" id="IPR052063">
    <property type="entry name" value="Polysaccharide_Lyase_1"/>
</dbReference>
<dbReference type="PANTHER" id="PTHR42970">
    <property type="entry name" value="PECTATE LYASE C-RELATED"/>
    <property type="match status" value="1"/>
</dbReference>
<dbReference type="InterPro" id="IPR012334">
    <property type="entry name" value="Pectin_lyas_fold"/>
</dbReference>
<evidence type="ECO:0000259" key="5">
    <source>
        <dbReference type="SMART" id="SM00656"/>
    </source>
</evidence>
<evidence type="ECO:0000313" key="6">
    <source>
        <dbReference type="EMBL" id="PZX13698.1"/>
    </source>
</evidence>
<keyword evidence="7" id="KW-1185">Reference proteome</keyword>
<gene>
    <name evidence="6" type="ORF">LX69_02556</name>
</gene>
<evidence type="ECO:0000256" key="1">
    <source>
        <dbReference type="ARBA" id="ARBA00022723"/>
    </source>
</evidence>
<evidence type="ECO:0000313" key="7">
    <source>
        <dbReference type="Proteomes" id="UP000249239"/>
    </source>
</evidence>
<dbReference type="InterPro" id="IPR011050">
    <property type="entry name" value="Pectin_lyase_fold/virulence"/>
</dbReference>
<name>A0A2W7N0P6_9BACT</name>
<reference evidence="6 7" key="1">
    <citation type="submission" date="2018-06" db="EMBL/GenBank/DDBJ databases">
        <title>Genomic Encyclopedia of Archaeal and Bacterial Type Strains, Phase II (KMG-II): from individual species to whole genera.</title>
        <authorList>
            <person name="Goeker M."/>
        </authorList>
    </citation>
    <scope>NUCLEOTIDE SEQUENCE [LARGE SCALE GENOMIC DNA]</scope>
    <source>
        <strain evidence="6 7">DSM 6779</strain>
    </source>
</reference>
<protein>
    <submittedName>
        <fullName evidence="6">Putative secreted protein (Por secretion system target)</fullName>
    </submittedName>
</protein>
<accession>A0A2W7N0P6</accession>
<feature type="chain" id="PRO_5016001170" evidence="4">
    <location>
        <begin position="23"/>
        <end position="542"/>
    </location>
</feature>
<evidence type="ECO:0000256" key="3">
    <source>
        <dbReference type="ARBA" id="ARBA00023239"/>
    </source>
</evidence>
<dbReference type="Pfam" id="PF18962">
    <property type="entry name" value="Por_Secre_tail"/>
    <property type="match status" value="1"/>
</dbReference>
<dbReference type="Gene3D" id="2.160.20.10">
    <property type="entry name" value="Single-stranded right-handed beta-helix, Pectin lyase-like"/>
    <property type="match status" value="1"/>
</dbReference>
<dbReference type="SMART" id="SM00656">
    <property type="entry name" value="Amb_all"/>
    <property type="match status" value="1"/>
</dbReference>
<organism evidence="6 7">
    <name type="scientific">Breznakibacter xylanolyticus</name>
    <dbReference type="NCBI Taxonomy" id="990"/>
    <lineage>
        <taxon>Bacteria</taxon>
        <taxon>Pseudomonadati</taxon>
        <taxon>Bacteroidota</taxon>
        <taxon>Bacteroidia</taxon>
        <taxon>Marinilabiliales</taxon>
        <taxon>Marinilabiliaceae</taxon>
        <taxon>Breznakibacter</taxon>
    </lineage>
</organism>
<keyword evidence="3" id="KW-0456">Lyase</keyword>
<dbReference type="RefSeq" id="WP_170124379.1">
    <property type="nucleotide sequence ID" value="NZ_QKZK01000023.1"/>
</dbReference>
<feature type="signal peptide" evidence="4">
    <location>
        <begin position="1"/>
        <end position="22"/>
    </location>
</feature>
<dbReference type="InterPro" id="IPR026444">
    <property type="entry name" value="Secre_tail"/>
</dbReference>
<dbReference type="Proteomes" id="UP000249239">
    <property type="component" value="Unassembled WGS sequence"/>
</dbReference>
<dbReference type="GO" id="GO:0016829">
    <property type="term" value="F:lyase activity"/>
    <property type="evidence" value="ECO:0007669"/>
    <property type="project" value="UniProtKB-KW"/>
</dbReference>